<keyword evidence="4" id="KW-1185">Reference proteome</keyword>
<dbReference type="GO" id="GO:0098046">
    <property type="term" value="C:type V protein secretion system complex"/>
    <property type="evidence" value="ECO:0007669"/>
    <property type="project" value="TreeGrafter"/>
</dbReference>
<dbReference type="GO" id="GO:0046819">
    <property type="term" value="P:protein secretion by the type V secretion system"/>
    <property type="evidence" value="ECO:0007669"/>
    <property type="project" value="TreeGrafter"/>
</dbReference>
<dbReference type="RefSeq" id="WP_093973665.1">
    <property type="nucleotide sequence ID" value="NZ_FXXQ01000005.1"/>
</dbReference>
<feature type="chain" id="PRO_5012579349" description="Haemolysin activator HlyB C-terminal domain-containing protein" evidence="1">
    <location>
        <begin position="41"/>
        <end position="413"/>
    </location>
</feature>
<dbReference type="AlphaFoldDB" id="A0A238J042"/>
<dbReference type="Gene3D" id="2.40.160.50">
    <property type="entry name" value="membrane protein fhac: a member of the omp85/tpsb transporter family"/>
    <property type="match status" value="1"/>
</dbReference>
<gene>
    <name evidence="3" type="ORF">BOA8489_01794</name>
</gene>
<dbReference type="EMBL" id="FXXQ01000005">
    <property type="protein sequence ID" value="SMX23683.1"/>
    <property type="molecule type" value="Genomic_DNA"/>
</dbReference>
<feature type="domain" description="Haemolysin activator HlyB C-terminal" evidence="2">
    <location>
        <begin position="72"/>
        <end position="375"/>
    </location>
</feature>
<organism evidence="3 4">
    <name type="scientific">Boseongicola aestuarii</name>
    <dbReference type="NCBI Taxonomy" id="1470561"/>
    <lineage>
        <taxon>Bacteria</taxon>
        <taxon>Pseudomonadati</taxon>
        <taxon>Pseudomonadota</taxon>
        <taxon>Alphaproteobacteria</taxon>
        <taxon>Rhodobacterales</taxon>
        <taxon>Paracoccaceae</taxon>
        <taxon>Boseongicola</taxon>
    </lineage>
</organism>
<evidence type="ECO:0000256" key="1">
    <source>
        <dbReference type="SAM" id="SignalP"/>
    </source>
</evidence>
<keyword evidence="1" id="KW-0732">Signal</keyword>
<dbReference type="Proteomes" id="UP000201838">
    <property type="component" value="Unassembled WGS sequence"/>
</dbReference>
<evidence type="ECO:0000313" key="4">
    <source>
        <dbReference type="Proteomes" id="UP000201838"/>
    </source>
</evidence>
<evidence type="ECO:0000313" key="3">
    <source>
        <dbReference type="EMBL" id="SMX23683.1"/>
    </source>
</evidence>
<dbReference type="InterPro" id="IPR051544">
    <property type="entry name" value="TPS_OM_transporter"/>
</dbReference>
<accession>A0A238J042</accession>
<reference evidence="3 4" key="1">
    <citation type="submission" date="2017-05" db="EMBL/GenBank/DDBJ databases">
        <authorList>
            <person name="Song R."/>
            <person name="Chenine A.L."/>
            <person name="Ruprecht R.M."/>
        </authorList>
    </citation>
    <scope>NUCLEOTIDE SEQUENCE [LARGE SCALE GENOMIC DNA]</scope>
    <source>
        <strain evidence="3 4">CECT 8489</strain>
    </source>
</reference>
<dbReference type="GO" id="GO:0008320">
    <property type="term" value="F:protein transmembrane transporter activity"/>
    <property type="evidence" value="ECO:0007669"/>
    <property type="project" value="TreeGrafter"/>
</dbReference>
<dbReference type="Pfam" id="PF03865">
    <property type="entry name" value="ShlB"/>
    <property type="match status" value="1"/>
</dbReference>
<name>A0A238J042_9RHOB</name>
<proteinExistence type="predicted"/>
<feature type="signal peptide" evidence="1">
    <location>
        <begin position="1"/>
        <end position="40"/>
    </location>
</feature>
<protein>
    <recommendedName>
        <fullName evidence="2">Haemolysin activator HlyB C-terminal domain-containing protein</fullName>
    </recommendedName>
</protein>
<sequence>MKPEESLWPAPKVNTLCAVAKAFCLAATVFLFATASASHAQSFFASNVSEPAAGVDRGSTSNIQKLDQPTTFLTFDTYGSEDVGPNILSIGRITPDLFVEADQLDIVGVIAGPSADDSLELRAGGIGYRARLGEGIVGYANYTQSDVTLGSSDMIVLDITGTLRVGAIGVRHTAPRENESEITSSVELVARQGEGTLLGTPTIDEDLRLLRAAVLYQQGLPNLFQRRFAAAITKGLDALGASSHDNPLASAPGATSDFLRTSFSAEISLPLSELWVVNAGLIGQWSGDSLPVSQQCGYGTNAYARGFDQTFVSGDQCLGSRFELAYNVQPPSLVDEGLQFTQAYFGVDVGRLWDNENAILPSRTDEWSSASLGVRTIQGDFIGEVSLTHIFDQPIGPAPQDQTRFWVRAGVRF</sequence>
<evidence type="ECO:0000259" key="2">
    <source>
        <dbReference type="Pfam" id="PF03865"/>
    </source>
</evidence>
<dbReference type="InterPro" id="IPR005565">
    <property type="entry name" value="Hemolysn_activator_HlyB_C"/>
</dbReference>
<dbReference type="PANTHER" id="PTHR34597:SF6">
    <property type="entry name" value="BLR6126 PROTEIN"/>
    <property type="match status" value="1"/>
</dbReference>
<dbReference type="PANTHER" id="PTHR34597">
    <property type="entry name" value="SLR1661 PROTEIN"/>
    <property type="match status" value="1"/>
</dbReference>